<dbReference type="CDD" id="cd22231">
    <property type="entry name" value="RHH_NikR_HicB-like"/>
    <property type="match status" value="1"/>
</dbReference>
<dbReference type="InterPro" id="IPR031807">
    <property type="entry name" value="HicB-like"/>
</dbReference>
<reference evidence="3" key="1">
    <citation type="submission" date="2015-08" db="EMBL/GenBank/DDBJ databases">
        <authorList>
            <person name="Varghese N."/>
        </authorList>
    </citation>
    <scope>NUCLEOTIDE SEQUENCE [LARGE SCALE GENOMIC DNA]</scope>
    <source>
        <strain evidence="3">DSM 17901</strain>
    </source>
</reference>
<dbReference type="OrthoDB" id="9807959at2"/>
<sequence length="138" mass="14883">MLYPIAIEPGDDQHAYGVIVPDIPGCFSAGDTLDEAMKNAHEAIDGHLSLLAEDDQAIPMASTVQAHMANPEYAGFIWAVVDVDITQYLGKATKLNVTLPASLIRRIDDFVATHPEYKSRSGFLAKTALEKLISSQAA</sequence>
<feature type="domain" description="HicB-like antitoxin of toxin-antitoxin system" evidence="1">
    <location>
        <begin position="3"/>
        <end position="128"/>
    </location>
</feature>
<organism evidence="2 3">
    <name type="scientific">Gulbenkiania indica</name>
    <dbReference type="NCBI Taxonomy" id="375574"/>
    <lineage>
        <taxon>Bacteria</taxon>
        <taxon>Pseudomonadati</taxon>
        <taxon>Pseudomonadota</taxon>
        <taxon>Betaproteobacteria</taxon>
        <taxon>Neisseriales</taxon>
        <taxon>Chromobacteriaceae</taxon>
        <taxon>Gulbenkiania</taxon>
    </lineage>
</organism>
<dbReference type="InterPro" id="IPR035069">
    <property type="entry name" value="TTHA1013/TTHA0281-like"/>
</dbReference>
<proteinExistence type="predicted"/>
<evidence type="ECO:0000313" key="3">
    <source>
        <dbReference type="Proteomes" id="UP000243535"/>
    </source>
</evidence>
<accession>A0A0K6GUA2</accession>
<dbReference type="PANTHER" id="PTHR34504:SF4">
    <property type="entry name" value="ANTITOXIN HICB"/>
    <property type="match status" value="1"/>
</dbReference>
<name>A0A0K6GUA2_9NEIS</name>
<dbReference type="RefSeq" id="WP_055433446.1">
    <property type="nucleotide sequence ID" value="NZ_CYHA01000002.1"/>
</dbReference>
<dbReference type="Gene3D" id="3.30.160.250">
    <property type="match status" value="1"/>
</dbReference>
<evidence type="ECO:0000313" key="2">
    <source>
        <dbReference type="EMBL" id="CUA82067.1"/>
    </source>
</evidence>
<dbReference type="PANTHER" id="PTHR34504">
    <property type="entry name" value="ANTITOXIN HICB"/>
    <property type="match status" value="1"/>
</dbReference>
<gene>
    <name evidence="2" type="ORF">Ga0061063_0922</name>
</gene>
<keyword evidence="3" id="KW-1185">Reference proteome</keyword>
<dbReference type="AlphaFoldDB" id="A0A0K6GUA2"/>
<dbReference type="InterPro" id="IPR051404">
    <property type="entry name" value="TA_system_antitoxin"/>
</dbReference>
<dbReference type="STRING" id="375574.GCA_001418035_00713"/>
<dbReference type="Pfam" id="PF15919">
    <property type="entry name" value="HicB_lk_antitox"/>
    <property type="match status" value="1"/>
</dbReference>
<dbReference type="SUPFAM" id="SSF143100">
    <property type="entry name" value="TTHA1013/TTHA0281-like"/>
    <property type="match status" value="1"/>
</dbReference>
<dbReference type="Proteomes" id="UP000243535">
    <property type="component" value="Unassembled WGS sequence"/>
</dbReference>
<evidence type="ECO:0000259" key="1">
    <source>
        <dbReference type="Pfam" id="PF15919"/>
    </source>
</evidence>
<protein>
    <submittedName>
        <fullName evidence="2">Predicted nuclease of the RNAse H fold, HicB family</fullName>
    </submittedName>
</protein>
<dbReference type="EMBL" id="CYHA01000002">
    <property type="protein sequence ID" value="CUA82067.1"/>
    <property type="molecule type" value="Genomic_DNA"/>
</dbReference>